<evidence type="ECO:0000313" key="1">
    <source>
        <dbReference type="EMBL" id="SFF15040.1"/>
    </source>
</evidence>
<protein>
    <submittedName>
        <fullName evidence="1">Uncharacterized protein</fullName>
    </submittedName>
</protein>
<dbReference type="STRING" id="662367.SAMN05216167_13124"/>
<dbReference type="Proteomes" id="UP000198598">
    <property type="component" value="Unassembled WGS sequence"/>
</dbReference>
<reference evidence="1 2" key="1">
    <citation type="submission" date="2016-10" db="EMBL/GenBank/DDBJ databases">
        <authorList>
            <person name="de Groot N.N."/>
        </authorList>
    </citation>
    <scope>NUCLEOTIDE SEQUENCE [LARGE SCALE GENOMIC DNA]</scope>
    <source>
        <strain evidence="1 2">DSM 26130</strain>
    </source>
</reference>
<accession>A0A1I2GDG7</accession>
<evidence type="ECO:0000313" key="2">
    <source>
        <dbReference type="Proteomes" id="UP000198598"/>
    </source>
</evidence>
<name>A0A1I2GDG7_9BACT</name>
<sequence>MPPQIDLPHSAAPQADQYYEGGLPTDKNWVDFAVSGYPRSNQFFAYLDATQHLTNALEMMILQPDEPQTLEEFKVQLREFCNGRRAFLDSINSTPSPSDIWP</sequence>
<dbReference type="AlphaFoldDB" id="A0A1I2GDG7"/>
<proteinExistence type="predicted"/>
<gene>
    <name evidence="1" type="ORF">SAMN05216167_13124</name>
</gene>
<organism evidence="1 2">
    <name type="scientific">Spirosoma endophyticum</name>
    <dbReference type="NCBI Taxonomy" id="662367"/>
    <lineage>
        <taxon>Bacteria</taxon>
        <taxon>Pseudomonadati</taxon>
        <taxon>Bacteroidota</taxon>
        <taxon>Cytophagia</taxon>
        <taxon>Cytophagales</taxon>
        <taxon>Cytophagaceae</taxon>
        <taxon>Spirosoma</taxon>
    </lineage>
</organism>
<keyword evidence="2" id="KW-1185">Reference proteome</keyword>
<dbReference type="RefSeq" id="WP_093834271.1">
    <property type="nucleotide sequence ID" value="NZ_FOLQ01000031.1"/>
</dbReference>
<dbReference type="EMBL" id="FOLQ01000031">
    <property type="protein sequence ID" value="SFF15040.1"/>
    <property type="molecule type" value="Genomic_DNA"/>
</dbReference>